<dbReference type="FunFam" id="3.20.20.70:FF:000171">
    <property type="entry name" value="Ribulose-phosphate 3-epimerase"/>
    <property type="match status" value="1"/>
</dbReference>
<keyword evidence="15" id="KW-0464">Manganese</keyword>
<feature type="binding site" evidence="16">
    <location>
        <begin position="168"/>
        <end position="171"/>
    </location>
    <ligand>
        <name>substrate</name>
    </ligand>
</feature>
<evidence type="ECO:0000313" key="17">
    <source>
        <dbReference type="EMBL" id="TPX38534.1"/>
    </source>
</evidence>
<dbReference type="SUPFAM" id="SSF51366">
    <property type="entry name" value="Ribulose-phoshate binding barrel"/>
    <property type="match status" value="1"/>
</dbReference>
<comment type="similarity">
    <text evidence="7 13">Belongs to the ribulose-phosphate 3-epimerase family.</text>
</comment>
<feature type="active site" description="Proton donor" evidence="14">
    <location>
        <position position="197"/>
    </location>
</feature>
<dbReference type="Proteomes" id="UP000317494">
    <property type="component" value="Unassembled WGS sequence"/>
</dbReference>
<dbReference type="HAMAP" id="MF_02227">
    <property type="entry name" value="RPE"/>
    <property type="match status" value="1"/>
</dbReference>
<evidence type="ECO:0000256" key="14">
    <source>
        <dbReference type="PIRSR" id="PIRSR001461-1"/>
    </source>
</evidence>
<evidence type="ECO:0000256" key="3">
    <source>
        <dbReference type="ARBA" id="ARBA00001941"/>
    </source>
</evidence>
<dbReference type="UniPathway" id="UPA00115">
    <property type="reaction ID" value="UER00411"/>
</dbReference>
<feature type="active site" description="Proton acceptor" evidence="14">
    <location>
        <position position="61"/>
    </location>
</feature>
<evidence type="ECO:0000256" key="16">
    <source>
        <dbReference type="PIRSR" id="PIRSR001461-3"/>
    </source>
</evidence>
<gene>
    <name evidence="17" type="primary">RPE1A</name>
    <name evidence="17" type="ORF">SeMB42_g06680</name>
</gene>
<protein>
    <recommendedName>
        <fullName evidence="9 13">Ribulose-phosphate 3-epimerase</fullName>
        <ecNumber evidence="8 13">5.1.3.1</ecNumber>
    </recommendedName>
</protein>
<comment type="cofactor">
    <cofactor evidence="5">
        <name>Fe(2+)</name>
        <dbReference type="ChEBI" id="CHEBI:29033"/>
    </cofactor>
</comment>
<name>A0A507CJW3_9FUNG</name>
<accession>A0A507CJW3</accession>
<dbReference type="STRING" id="286115.A0A507CJW3"/>
<evidence type="ECO:0000256" key="15">
    <source>
        <dbReference type="PIRSR" id="PIRSR001461-2"/>
    </source>
</evidence>
<comment type="cofactor">
    <cofactor evidence="15">
        <name>a divalent metal cation</name>
        <dbReference type="ChEBI" id="CHEBI:60240"/>
    </cofactor>
    <text evidence="15">Binds 1 divalent metal cation per subunit.</text>
</comment>
<dbReference type="InterPro" id="IPR011060">
    <property type="entry name" value="RibuloseP-bd_barrel"/>
</dbReference>
<dbReference type="PANTHER" id="PTHR11749">
    <property type="entry name" value="RIBULOSE-5-PHOSPHATE-3-EPIMERASE"/>
    <property type="match status" value="1"/>
</dbReference>
<reference evidence="17 18" key="1">
    <citation type="journal article" date="2019" name="Sci. Rep.">
        <title>Comparative genomics of chytrid fungi reveal insights into the obligate biotrophic and pathogenic lifestyle of Synchytrium endobioticum.</title>
        <authorList>
            <person name="van de Vossenberg B.T.L.H."/>
            <person name="Warris S."/>
            <person name="Nguyen H.D.T."/>
            <person name="van Gent-Pelzer M.P.E."/>
            <person name="Joly D.L."/>
            <person name="van de Geest H.C."/>
            <person name="Bonants P.J.M."/>
            <person name="Smith D.S."/>
            <person name="Levesque C.A."/>
            <person name="van der Lee T.A.J."/>
        </authorList>
    </citation>
    <scope>NUCLEOTIDE SEQUENCE [LARGE SCALE GENOMIC DNA]</scope>
    <source>
        <strain evidence="17 18">MB42</strain>
    </source>
</reference>
<feature type="binding site" evidence="15">
    <location>
        <position position="59"/>
    </location>
    <ligand>
        <name>a divalent metal cation</name>
        <dbReference type="ChEBI" id="CHEBI:60240"/>
    </ligand>
</feature>
<feature type="binding site" evidence="16">
    <location>
        <position position="92"/>
    </location>
    <ligand>
        <name>substrate</name>
    </ligand>
</feature>
<dbReference type="EC" id="5.1.3.1" evidence="8 13"/>
<dbReference type="NCBIfam" id="NF004076">
    <property type="entry name" value="PRK05581.1-4"/>
    <property type="match status" value="1"/>
</dbReference>
<dbReference type="GO" id="GO:0005975">
    <property type="term" value="P:carbohydrate metabolic process"/>
    <property type="evidence" value="ECO:0007669"/>
    <property type="project" value="InterPro"/>
</dbReference>
<feature type="binding site" evidence="16">
    <location>
        <position position="199"/>
    </location>
    <ligand>
        <name>substrate</name>
    </ligand>
</feature>
<evidence type="ECO:0000256" key="13">
    <source>
        <dbReference type="PIRNR" id="PIRNR001461"/>
    </source>
</evidence>
<dbReference type="Pfam" id="PF00834">
    <property type="entry name" value="Ribul_P_3_epim"/>
    <property type="match status" value="1"/>
</dbReference>
<dbReference type="PIRSF" id="PIRSF001461">
    <property type="entry name" value="RPE"/>
    <property type="match status" value="1"/>
</dbReference>
<comment type="cofactor">
    <cofactor evidence="2">
        <name>Mn(2+)</name>
        <dbReference type="ChEBI" id="CHEBI:29035"/>
    </cofactor>
</comment>
<comment type="cofactor">
    <cofactor evidence="3">
        <name>Co(2+)</name>
        <dbReference type="ChEBI" id="CHEBI:48828"/>
    </cofactor>
</comment>
<feature type="binding site" evidence="15">
    <location>
        <position position="61"/>
    </location>
    <ligand>
        <name>a divalent metal cation</name>
        <dbReference type="ChEBI" id="CHEBI:60240"/>
    </ligand>
</feature>
<dbReference type="GO" id="GO:0046872">
    <property type="term" value="F:metal ion binding"/>
    <property type="evidence" value="ECO:0007669"/>
    <property type="project" value="UniProtKB-KW"/>
</dbReference>
<dbReference type="PROSITE" id="PS01085">
    <property type="entry name" value="RIBUL_P_3_EPIMER_1"/>
    <property type="match status" value="1"/>
</dbReference>
<comment type="pathway">
    <text evidence="6">Carbohydrate degradation; pentose phosphate pathway; D-xylulose 5-phosphate from D-ribulose 5-phosphate (non-oxidative stage): step 1/1.</text>
</comment>
<dbReference type="PROSITE" id="PS01086">
    <property type="entry name" value="RIBUL_P_3_EPIMER_2"/>
    <property type="match status" value="1"/>
</dbReference>
<comment type="catalytic activity">
    <reaction evidence="1 13">
        <text>D-ribulose 5-phosphate = D-xylulose 5-phosphate</text>
        <dbReference type="Rhea" id="RHEA:13677"/>
        <dbReference type="ChEBI" id="CHEBI:57737"/>
        <dbReference type="ChEBI" id="CHEBI:58121"/>
        <dbReference type="EC" id="5.1.3.1"/>
    </reaction>
</comment>
<evidence type="ECO:0000256" key="6">
    <source>
        <dbReference type="ARBA" id="ARBA00005016"/>
    </source>
</evidence>
<sequence length="252" mass="27142">MIVDALDMSCLHTEDASHTRMSTTPNPLPKIAPSMLSCDFACMADEARRMTDAGADYLHMDIMDGHFVPNITMGAPIVGALRKHNNIFMDCHMMVSEPEKWINDFAKAGASLYCFHVEATKKPSELIDKIHAAGMKAGCGIKPKTDVSAVYPFADKLDQILVMTVEPGFGGQAFMEECLEKVKILRSKYPHIDIQVDGGVGPANIDKCTVAGANVIVAGTSIFASSSPSETISAFKESVTKNVTAKVTTPTL</sequence>
<evidence type="ECO:0000256" key="8">
    <source>
        <dbReference type="ARBA" id="ARBA00013188"/>
    </source>
</evidence>
<feature type="binding site" evidence="15">
    <location>
        <position position="197"/>
    </location>
    <ligand>
        <name>a divalent metal cation</name>
        <dbReference type="ChEBI" id="CHEBI:60240"/>
    </ligand>
</feature>
<dbReference type="InterPro" id="IPR000056">
    <property type="entry name" value="Ribul_P_3_epim-like"/>
</dbReference>
<dbReference type="InterPro" id="IPR013785">
    <property type="entry name" value="Aldolase_TIM"/>
</dbReference>
<dbReference type="NCBIfam" id="TIGR01163">
    <property type="entry name" value="rpe"/>
    <property type="match status" value="1"/>
</dbReference>
<dbReference type="Gene3D" id="3.20.20.70">
    <property type="entry name" value="Aldolase class I"/>
    <property type="match status" value="1"/>
</dbReference>
<dbReference type="EMBL" id="QEAN01000394">
    <property type="protein sequence ID" value="TPX38534.1"/>
    <property type="molecule type" value="Genomic_DNA"/>
</dbReference>
<keyword evidence="10 15" id="KW-0479">Metal-binding</keyword>
<evidence type="ECO:0000256" key="12">
    <source>
        <dbReference type="ARBA" id="ARBA00023285"/>
    </source>
</evidence>
<evidence type="ECO:0000256" key="9">
    <source>
        <dbReference type="ARBA" id="ARBA00013920"/>
    </source>
</evidence>
<keyword evidence="11 13" id="KW-0413">Isomerase</keyword>
<dbReference type="AlphaFoldDB" id="A0A507CJW3"/>
<evidence type="ECO:0000256" key="10">
    <source>
        <dbReference type="ARBA" id="ARBA00022723"/>
    </source>
</evidence>
<dbReference type="InterPro" id="IPR026019">
    <property type="entry name" value="Ribul_P_3_epim"/>
</dbReference>
<dbReference type="GO" id="GO:0006098">
    <property type="term" value="P:pentose-phosphate shunt"/>
    <property type="evidence" value="ECO:0007669"/>
    <property type="project" value="UniProtKB-UniPathway"/>
</dbReference>
<evidence type="ECO:0000313" key="18">
    <source>
        <dbReference type="Proteomes" id="UP000317494"/>
    </source>
</evidence>
<feature type="binding site" evidence="16">
    <location>
        <position position="34"/>
    </location>
    <ligand>
        <name>substrate</name>
    </ligand>
</feature>
<evidence type="ECO:0000256" key="5">
    <source>
        <dbReference type="ARBA" id="ARBA00001954"/>
    </source>
</evidence>
<evidence type="ECO:0000256" key="11">
    <source>
        <dbReference type="ARBA" id="ARBA00023235"/>
    </source>
</evidence>
<evidence type="ECO:0000256" key="4">
    <source>
        <dbReference type="ARBA" id="ARBA00001947"/>
    </source>
</evidence>
<feature type="binding site" evidence="16">
    <location>
        <begin position="219"/>
        <end position="220"/>
    </location>
    <ligand>
        <name>substrate</name>
    </ligand>
</feature>
<dbReference type="GO" id="GO:0004750">
    <property type="term" value="F:D-ribulose-phosphate 3-epimerase activity"/>
    <property type="evidence" value="ECO:0007669"/>
    <property type="project" value="UniProtKB-EC"/>
</dbReference>
<keyword evidence="13" id="KW-0119">Carbohydrate metabolism</keyword>
<evidence type="ECO:0000256" key="2">
    <source>
        <dbReference type="ARBA" id="ARBA00001936"/>
    </source>
</evidence>
<evidence type="ECO:0000256" key="1">
    <source>
        <dbReference type="ARBA" id="ARBA00001782"/>
    </source>
</evidence>
<dbReference type="CDD" id="cd00429">
    <property type="entry name" value="RPE"/>
    <property type="match status" value="1"/>
</dbReference>
<dbReference type="VEuPathDB" id="FungiDB:SeMB42_g06680"/>
<keyword evidence="18" id="KW-1185">Reference proteome</keyword>
<comment type="cofactor">
    <cofactor evidence="4">
        <name>Zn(2+)</name>
        <dbReference type="ChEBI" id="CHEBI:29105"/>
    </cofactor>
</comment>
<keyword evidence="12 15" id="KW-0170">Cobalt</keyword>
<keyword evidence="15" id="KW-0862">Zinc</keyword>
<organism evidence="17 18">
    <name type="scientific">Synchytrium endobioticum</name>
    <dbReference type="NCBI Taxonomy" id="286115"/>
    <lineage>
        <taxon>Eukaryota</taxon>
        <taxon>Fungi</taxon>
        <taxon>Fungi incertae sedis</taxon>
        <taxon>Chytridiomycota</taxon>
        <taxon>Chytridiomycota incertae sedis</taxon>
        <taxon>Chytridiomycetes</taxon>
        <taxon>Synchytriales</taxon>
        <taxon>Synchytriaceae</taxon>
        <taxon>Synchytrium</taxon>
    </lineage>
</organism>
<feature type="binding site" evidence="15">
    <location>
        <position position="92"/>
    </location>
    <ligand>
        <name>a divalent metal cation</name>
        <dbReference type="ChEBI" id="CHEBI:60240"/>
    </ligand>
</feature>
<proteinExistence type="inferred from homology"/>
<comment type="caution">
    <text evidence="17">The sequence shown here is derived from an EMBL/GenBank/DDBJ whole genome shotgun (WGS) entry which is preliminary data.</text>
</comment>
<evidence type="ECO:0000256" key="7">
    <source>
        <dbReference type="ARBA" id="ARBA00009541"/>
    </source>
</evidence>